<proteinExistence type="inferred from homology"/>
<dbReference type="InterPro" id="IPR001447">
    <property type="entry name" value="Arylamine_N-AcTrfase"/>
</dbReference>
<dbReference type="PRINTS" id="PR01543">
    <property type="entry name" value="ANATRNSFRASE"/>
</dbReference>
<evidence type="ECO:0000313" key="4">
    <source>
        <dbReference type="Proteomes" id="UP000198658"/>
    </source>
</evidence>
<dbReference type="STRING" id="658218.SAMN05216562_0556"/>
<dbReference type="OrthoDB" id="7181050at2"/>
<dbReference type="GO" id="GO:0016407">
    <property type="term" value="F:acetyltransferase activity"/>
    <property type="evidence" value="ECO:0007669"/>
    <property type="project" value="InterPro"/>
</dbReference>
<dbReference type="Gene3D" id="3.30.2140.10">
    <property type="entry name" value="Arylamine N-acetyltransferase"/>
    <property type="match status" value="1"/>
</dbReference>
<dbReference type="RefSeq" id="WP_091384911.1">
    <property type="nucleotide sequence ID" value="NZ_FNQO01000001.1"/>
</dbReference>
<protein>
    <submittedName>
        <fullName evidence="3">N-hydroxyarylamine O-acetyltransferase</fullName>
    </submittedName>
</protein>
<dbReference type="Pfam" id="PF00797">
    <property type="entry name" value="Acetyltransf_2"/>
    <property type="match status" value="1"/>
</dbReference>
<evidence type="ECO:0000256" key="1">
    <source>
        <dbReference type="ARBA" id="ARBA00006547"/>
    </source>
</evidence>
<organism evidence="3 4">
    <name type="scientific">Microbulbifer marinus</name>
    <dbReference type="NCBI Taxonomy" id="658218"/>
    <lineage>
        <taxon>Bacteria</taxon>
        <taxon>Pseudomonadati</taxon>
        <taxon>Pseudomonadota</taxon>
        <taxon>Gammaproteobacteria</taxon>
        <taxon>Cellvibrionales</taxon>
        <taxon>Microbulbiferaceae</taxon>
        <taxon>Microbulbifer</taxon>
    </lineage>
</organism>
<gene>
    <name evidence="3" type="ORF">SAMN05216562_0556</name>
</gene>
<reference evidence="4" key="1">
    <citation type="submission" date="2016-10" db="EMBL/GenBank/DDBJ databases">
        <authorList>
            <person name="Varghese N."/>
            <person name="Submissions S."/>
        </authorList>
    </citation>
    <scope>NUCLEOTIDE SEQUENCE [LARGE SCALE GENOMIC DNA]</scope>
    <source>
        <strain evidence="4">CGMCC 1.10657</strain>
    </source>
</reference>
<dbReference type="PANTHER" id="PTHR11786:SF0">
    <property type="entry name" value="ARYLAMINE N-ACETYLTRANSFERASE 4-RELATED"/>
    <property type="match status" value="1"/>
</dbReference>
<dbReference type="SUPFAM" id="SSF54001">
    <property type="entry name" value="Cysteine proteinases"/>
    <property type="match status" value="1"/>
</dbReference>
<sequence length="278" mass="30874">MNTVTIDLDAYLQRVGYSGTPAADLHTVKTIIKLHTRFIPFENLNPFLGWPVDIDLASVERKLVREGRGGYCYEQNALFRAVLQAIGIPVTGLAARVLWQMPAGHQPAQSHMMLCAEIDGTVYLVDVGFGGQTPTAPLRLEDSAAQSTAHGVYRIRNNEGDYLLETKISTNWLPVYSFNMKKQSAGDYKVFNWYCSTHPESRFVNELVAARAFSGGRHTLLGRELTYYPLTGPKTVVRLASPQDLCRTLTDVFDIQIPTGPDVDLAIARLFPVAESRV</sequence>
<name>A0A1H3W4Q7_9GAMM</name>
<dbReference type="Proteomes" id="UP000198658">
    <property type="component" value="Unassembled WGS sequence"/>
</dbReference>
<dbReference type="EMBL" id="FNQO01000001">
    <property type="protein sequence ID" value="SDZ82109.1"/>
    <property type="molecule type" value="Genomic_DNA"/>
</dbReference>
<dbReference type="Gene3D" id="2.40.128.150">
    <property type="entry name" value="Cysteine proteinases"/>
    <property type="match status" value="1"/>
</dbReference>
<keyword evidence="4" id="KW-1185">Reference proteome</keyword>
<evidence type="ECO:0000256" key="2">
    <source>
        <dbReference type="RuleBase" id="RU003452"/>
    </source>
</evidence>
<dbReference type="InterPro" id="IPR038765">
    <property type="entry name" value="Papain-like_cys_pep_sf"/>
</dbReference>
<accession>A0A1H3W4Q7</accession>
<comment type="similarity">
    <text evidence="1 2">Belongs to the arylamine N-acetyltransferase family.</text>
</comment>
<dbReference type="AlphaFoldDB" id="A0A1H3W4Q7"/>
<evidence type="ECO:0000313" key="3">
    <source>
        <dbReference type="EMBL" id="SDZ82109.1"/>
    </source>
</evidence>
<keyword evidence="3" id="KW-0808">Transferase</keyword>
<dbReference type="PANTHER" id="PTHR11786">
    <property type="entry name" value="N-HYDROXYARYLAMINE O-ACETYLTRANSFERASE"/>
    <property type="match status" value="1"/>
</dbReference>